<evidence type="ECO:0000259" key="2">
    <source>
        <dbReference type="Pfam" id="PF09423"/>
    </source>
</evidence>
<proteinExistence type="predicted"/>
<name>A0A1X6Y7Z8_9RHOB</name>
<evidence type="ECO:0000313" key="4">
    <source>
        <dbReference type="Proteomes" id="UP000193061"/>
    </source>
</evidence>
<evidence type="ECO:0000256" key="1">
    <source>
        <dbReference type="SAM" id="SignalP"/>
    </source>
</evidence>
<dbReference type="PANTHER" id="PTHR33987">
    <property type="entry name" value="CALCINEURIN-LIKE METALLO-PHOSPHOESTERASE SUPERFAMILY PROTEIN"/>
    <property type="match status" value="1"/>
</dbReference>
<dbReference type="InterPro" id="IPR029052">
    <property type="entry name" value="Metallo-depent_PP-like"/>
</dbReference>
<dbReference type="AlphaFoldDB" id="A0A1X6Y7Z8"/>
<evidence type="ECO:0000313" key="3">
    <source>
        <dbReference type="EMBL" id="SLN13498.1"/>
    </source>
</evidence>
<accession>A0A1X6Y7Z8</accession>
<dbReference type="CDD" id="cd07389">
    <property type="entry name" value="MPP_PhoD"/>
    <property type="match status" value="1"/>
</dbReference>
<protein>
    <submittedName>
        <fullName evidence="3">PhoD-like phosphatase</fullName>
    </submittedName>
</protein>
<dbReference type="EMBL" id="FWFX01000001">
    <property type="protein sequence ID" value="SLN13498.1"/>
    <property type="molecule type" value="Genomic_DNA"/>
</dbReference>
<dbReference type="OrthoDB" id="327733at2"/>
<sequence length="365" mass="40683">MQSRRNFLSTSIAAGFVFPTGVIAATVDETKPVSRIAFGSCAKQWEPQPIWTAIGRRHPDLFLFLGDAIYGDWHGEDPFVPTVETLQADWNKLGAIPEFASFRDQVPIMATWDNHDYGKHDGGADFELKEKSKELFLDFFGEPKDSERRNRAGIYDSTILGPTGKRVQIILLDCRTFKSAYVPDPRSKEEKAALNIRGQYLPNTAPDAMLLGDEQWQWLEDQLREPAEVRLIVSGTQIVADEKAMEEWGNFPQERQRLFDLISGTGAQGVILLSGNVHFSEISQTDEGPYPLTDFTASGMTHSTPGYADLANDKRIAGPFTDFNFGEVEIDWEAETGPVTHLNCFDVNGNVQFGISLKTLDLKAG</sequence>
<dbReference type="RefSeq" id="WP_159453971.1">
    <property type="nucleotide sequence ID" value="NZ_FWFX01000001.1"/>
</dbReference>
<reference evidence="3 4" key="1">
    <citation type="submission" date="2017-03" db="EMBL/GenBank/DDBJ databases">
        <authorList>
            <person name="Afonso C.L."/>
            <person name="Miller P.J."/>
            <person name="Scott M.A."/>
            <person name="Spackman E."/>
            <person name="Goraichik I."/>
            <person name="Dimitrov K.M."/>
            <person name="Suarez D.L."/>
            <person name="Swayne D.E."/>
        </authorList>
    </citation>
    <scope>NUCLEOTIDE SEQUENCE [LARGE SCALE GENOMIC DNA]</scope>
    <source>
        <strain evidence="3 4">CECT 7450</strain>
    </source>
</reference>
<feature type="signal peptide" evidence="1">
    <location>
        <begin position="1"/>
        <end position="24"/>
    </location>
</feature>
<dbReference type="Pfam" id="PF09423">
    <property type="entry name" value="PhoD"/>
    <property type="match status" value="1"/>
</dbReference>
<dbReference type="InterPro" id="IPR018946">
    <property type="entry name" value="PhoD-like_MPP"/>
</dbReference>
<organism evidence="3 4">
    <name type="scientific">Roseovarius albus</name>
    <dbReference type="NCBI Taxonomy" id="1247867"/>
    <lineage>
        <taxon>Bacteria</taxon>
        <taxon>Pseudomonadati</taxon>
        <taxon>Pseudomonadota</taxon>
        <taxon>Alphaproteobacteria</taxon>
        <taxon>Rhodobacterales</taxon>
        <taxon>Roseobacteraceae</taxon>
        <taxon>Roseovarius</taxon>
    </lineage>
</organism>
<feature type="domain" description="PhoD-like phosphatase metallophosphatase" evidence="2">
    <location>
        <begin position="38"/>
        <end position="307"/>
    </location>
</feature>
<dbReference type="InterPro" id="IPR038607">
    <property type="entry name" value="PhoD-like_sf"/>
</dbReference>
<keyword evidence="4" id="KW-1185">Reference proteome</keyword>
<dbReference type="SUPFAM" id="SSF56300">
    <property type="entry name" value="Metallo-dependent phosphatases"/>
    <property type="match status" value="1"/>
</dbReference>
<dbReference type="PANTHER" id="PTHR33987:SF1">
    <property type="entry name" value="CALCINEURIN-LIKE METALLO-PHOSPHOESTERASE SUPERFAMILY PROTEIN"/>
    <property type="match status" value="1"/>
</dbReference>
<gene>
    <name evidence="3" type="ORF">ROA7450_00191</name>
</gene>
<dbReference type="Proteomes" id="UP000193061">
    <property type="component" value="Unassembled WGS sequence"/>
</dbReference>
<dbReference type="Gene3D" id="3.60.21.70">
    <property type="entry name" value="PhoD-like phosphatase"/>
    <property type="match status" value="1"/>
</dbReference>
<keyword evidence="1" id="KW-0732">Signal</keyword>
<feature type="chain" id="PRO_5012100854" evidence="1">
    <location>
        <begin position="25"/>
        <end position="365"/>
    </location>
</feature>